<name>A0ACC1KZ01_9FUNG</name>
<keyword evidence="2" id="KW-1185">Reference proteome</keyword>
<feature type="non-terminal residue" evidence="1">
    <location>
        <position position="109"/>
    </location>
</feature>
<accession>A0ACC1KZ01</accession>
<evidence type="ECO:0000313" key="2">
    <source>
        <dbReference type="Proteomes" id="UP001140087"/>
    </source>
</evidence>
<dbReference type="Proteomes" id="UP001140087">
    <property type="component" value="Unassembled WGS sequence"/>
</dbReference>
<organism evidence="1 2">
    <name type="scientific">Coemansia helicoidea</name>
    <dbReference type="NCBI Taxonomy" id="1286919"/>
    <lineage>
        <taxon>Eukaryota</taxon>
        <taxon>Fungi</taxon>
        <taxon>Fungi incertae sedis</taxon>
        <taxon>Zoopagomycota</taxon>
        <taxon>Kickxellomycotina</taxon>
        <taxon>Kickxellomycetes</taxon>
        <taxon>Kickxellales</taxon>
        <taxon>Kickxellaceae</taxon>
        <taxon>Coemansia</taxon>
    </lineage>
</organism>
<evidence type="ECO:0000313" key="1">
    <source>
        <dbReference type="EMBL" id="KAJ2797323.1"/>
    </source>
</evidence>
<reference evidence="1" key="1">
    <citation type="submission" date="2022-07" db="EMBL/GenBank/DDBJ databases">
        <title>Phylogenomic reconstructions and comparative analyses of Kickxellomycotina fungi.</title>
        <authorList>
            <person name="Reynolds N.K."/>
            <person name="Stajich J.E."/>
            <person name="Barry K."/>
            <person name="Grigoriev I.V."/>
            <person name="Crous P."/>
            <person name="Smith M.E."/>
        </authorList>
    </citation>
    <scope>NUCLEOTIDE SEQUENCE</scope>
    <source>
        <strain evidence="1">BCRC 34780</strain>
    </source>
</reference>
<comment type="caution">
    <text evidence="1">The sequence shown here is derived from an EMBL/GenBank/DDBJ whole genome shotgun (WGS) entry which is preliminary data.</text>
</comment>
<protein>
    <submittedName>
        <fullName evidence="1">Uncharacterized protein</fullName>
    </submittedName>
</protein>
<dbReference type="EMBL" id="JANBUN010001628">
    <property type="protein sequence ID" value="KAJ2797323.1"/>
    <property type="molecule type" value="Genomic_DNA"/>
</dbReference>
<gene>
    <name evidence="1" type="ORF">H4R21_004366</name>
</gene>
<proteinExistence type="predicted"/>
<sequence length="109" mass="11498">MLLYFSLTLLLCFLVFRPSHGPAPKGSVLDFGLDSAGVVRAVQDAVQAQRAVMDAVARVSAPTFASVVAPLARASQDVQASIGVAVFLKSVAVDKEVRDASINAYKLVH</sequence>